<comment type="similarity">
    <text evidence="1 8">Belongs to the RNA polymerase beta' chain family.</text>
</comment>
<evidence type="ECO:0000256" key="7">
    <source>
        <dbReference type="ARBA" id="ARBA00053389"/>
    </source>
</evidence>
<dbReference type="GO" id="GO:0000428">
    <property type="term" value="C:DNA-directed RNA polymerase complex"/>
    <property type="evidence" value="ECO:0007669"/>
    <property type="project" value="UniProtKB-KW"/>
</dbReference>
<dbReference type="InterPro" id="IPR007081">
    <property type="entry name" value="RNA_pol_Rpb1_5"/>
</dbReference>
<sequence>MHCGSEQGKIMLDKPTTFKEKKSDKGEHKLNARDIREWLEKIPDQHLIFLGMDSESSRPEWSIMKVLPVPPITVRPSITLDSGDRSEDDLTHKLVDVLRINQRLRENRDAGAPQLIVEDLWELLQYHVTTYFDNQTSGIPPARHRSGRPLKTLSQRLKGKEGRFRSNLSGKRVNFCARTVISPDPNLGINEVGVPVHTAKELTVPIRATSRNREQLRRMILRGPDVHPGVNYIIRGDNFRVRITDRTKYIWAGFRCLNPDCHSGSEDEPYVGYRPDLNTVLPAPNFLPGLELMKQMRRTELGELEEIWSVDLESTISNLRGEDANGRPLAEDDPAATIHQRWVWEQNHPDEYLPDHLEVNCPHCGSPSIADEQSEEVYRTEVEDRLSTYDRDGNPRPGVIVERHLIDGDVAIFNRQPSLHRMSMLVHEVRVMAGKTFRFNLADCTPYNADFDGDEMNLHVIQSEEARAEAKILMRVQEHIITPRYGGAVIGGIHDHISGAYLLTHGERIIPKVLAMEILGSVAWDGELPAETTSKSGVVGYLGSDLLGLIVPAGFKLEYTSRSGDQVKVTSDGSVSGTIDKRGIGAEDGRLLDAVVQTHGTNSGAEFINRMTKMTIAICTSSGFTTGIDDEDLPAVAKAEIVEINSRASEEVDAELEKFGKDGRRYETRPGRTPIETLEENILQILDSAKAESGNVAKTYLGDDNSAVLMATSGARGSMDNLAMMAGSIGQPKVRGKRLERGYQDRVLSHFPRGVKGAEEKGFVASSFKKGLEPTEFFMLSVSGRESLVDTAVRTSKSGYMQRRLINAMDDLKVANDGFGSVRNTADRIIQFEYGEDGIDPARSRKGLPFDITKVLDDALGGGK</sequence>
<accession>A0A075HNG9</accession>
<comment type="function">
    <text evidence="8">DNA-dependent RNA polymerase catalyzes the transcription of DNA into RNA using the four ribonucleoside triphosphates as substrates.</text>
</comment>
<keyword evidence="5 8" id="KW-0804">Transcription</keyword>
<protein>
    <recommendedName>
        <fullName evidence="8">DNA-directed RNA polymerase subunit</fullName>
        <ecNumber evidence="8">2.7.7.6</ecNumber>
    </recommendedName>
</protein>
<dbReference type="Gene3D" id="2.40.40.20">
    <property type="match status" value="2"/>
</dbReference>
<evidence type="ECO:0000256" key="2">
    <source>
        <dbReference type="ARBA" id="ARBA00022478"/>
    </source>
</evidence>
<organism evidence="10">
    <name type="scientific">uncultured marine group II/III euryarchaeote KM3_72_A06</name>
    <dbReference type="NCBI Taxonomy" id="1456496"/>
    <lineage>
        <taxon>Archaea</taxon>
        <taxon>Methanobacteriati</taxon>
        <taxon>Methanobacteriota</taxon>
        <taxon>environmental samples</taxon>
    </lineage>
</organism>
<dbReference type="InterPro" id="IPR000722">
    <property type="entry name" value="RNA_pol_asu"/>
</dbReference>
<dbReference type="InterPro" id="IPR045867">
    <property type="entry name" value="DNA-dir_RpoC_beta_prime"/>
</dbReference>
<keyword evidence="4 8" id="KW-0548">Nucleotidyltransferase</keyword>
<dbReference type="Pfam" id="PF00623">
    <property type="entry name" value="RNA_pol_Rpb1_2"/>
    <property type="match status" value="2"/>
</dbReference>
<dbReference type="InterPro" id="IPR038120">
    <property type="entry name" value="Rpb1_funnel_sf"/>
</dbReference>
<name>A0A075HNG9_9EURY</name>
<dbReference type="InterPro" id="IPR042102">
    <property type="entry name" value="RNA_pol_Rpb1_3_sf"/>
</dbReference>
<dbReference type="Pfam" id="PF04998">
    <property type="entry name" value="RNA_pol_Rpb1_5"/>
    <property type="match status" value="1"/>
</dbReference>
<dbReference type="Gene3D" id="6.10.250.2940">
    <property type="match status" value="1"/>
</dbReference>
<dbReference type="SUPFAM" id="SSF64484">
    <property type="entry name" value="beta and beta-prime subunits of DNA dependent RNA-polymerase"/>
    <property type="match status" value="1"/>
</dbReference>
<dbReference type="InterPro" id="IPR044893">
    <property type="entry name" value="RNA_pol_Rpb1_clamp_domain"/>
</dbReference>
<evidence type="ECO:0000256" key="3">
    <source>
        <dbReference type="ARBA" id="ARBA00022679"/>
    </source>
</evidence>
<evidence type="ECO:0000256" key="8">
    <source>
        <dbReference type="RuleBase" id="RU004279"/>
    </source>
</evidence>
<dbReference type="Gene3D" id="4.10.860.120">
    <property type="entry name" value="RNA polymerase II, clamp domain"/>
    <property type="match status" value="1"/>
</dbReference>
<keyword evidence="2 8" id="KW-0240">DNA-directed RNA polymerase</keyword>
<dbReference type="Pfam" id="PF04983">
    <property type="entry name" value="RNA_pol_Rpb1_3"/>
    <property type="match status" value="1"/>
</dbReference>
<dbReference type="Pfam" id="PF05000">
    <property type="entry name" value="RNA_pol_Rpb1_4"/>
    <property type="match status" value="1"/>
</dbReference>
<evidence type="ECO:0000256" key="4">
    <source>
        <dbReference type="ARBA" id="ARBA00022695"/>
    </source>
</evidence>
<keyword evidence="3 8" id="KW-0808">Transferase</keyword>
<proteinExistence type="inferred from homology"/>
<dbReference type="EC" id="2.7.7.6" evidence="8"/>
<dbReference type="GO" id="GO:0003677">
    <property type="term" value="F:DNA binding"/>
    <property type="evidence" value="ECO:0007669"/>
    <property type="project" value="InterPro"/>
</dbReference>
<reference evidence="10" key="1">
    <citation type="journal article" date="2014" name="Genome Biol. Evol.">
        <title>Pangenome evidence for extensive interdomain horizontal transfer affecting lineage core and shell genes in uncultured planktonic thaumarchaeota and euryarchaeota.</title>
        <authorList>
            <person name="Deschamps P."/>
            <person name="Zivanovic Y."/>
            <person name="Moreira D."/>
            <person name="Rodriguez-Valera F."/>
            <person name="Lopez-Garcia P."/>
        </authorList>
    </citation>
    <scope>NUCLEOTIDE SEQUENCE</scope>
</reference>
<comment type="catalytic activity">
    <reaction evidence="6 8">
        <text>RNA(n) + a ribonucleoside 5'-triphosphate = RNA(n+1) + diphosphate</text>
        <dbReference type="Rhea" id="RHEA:21248"/>
        <dbReference type="Rhea" id="RHEA-COMP:14527"/>
        <dbReference type="Rhea" id="RHEA-COMP:17342"/>
        <dbReference type="ChEBI" id="CHEBI:33019"/>
        <dbReference type="ChEBI" id="CHEBI:61557"/>
        <dbReference type="ChEBI" id="CHEBI:140395"/>
        <dbReference type="EC" id="2.7.7.6"/>
    </reaction>
</comment>
<dbReference type="Gene3D" id="6.20.50.80">
    <property type="match status" value="1"/>
</dbReference>
<evidence type="ECO:0000256" key="5">
    <source>
        <dbReference type="ARBA" id="ARBA00023163"/>
    </source>
</evidence>
<dbReference type="Pfam" id="PF04997">
    <property type="entry name" value="RNA_pol_Rpb1_1"/>
    <property type="match status" value="1"/>
</dbReference>
<dbReference type="FunFam" id="2.40.40.20:FF:000019">
    <property type="entry name" value="DNA-directed RNA polymerase II subunit RPB1"/>
    <property type="match status" value="1"/>
</dbReference>
<dbReference type="Gene3D" id="1.10.132.30">
    <property type="match status" value="1"/>
</dbReference>
<dbReference type="SMART" id="SM00663">
    <property type="entry name" value="RPOLA_N"/>
    <property type="match status" value="1"/>
</dbReference>
<dbReference type="Gene3D" id="1.10.274.100">
    <property type="entry name" value="RNA polymerase Rpb1, domain 3"/>
    <property type="match status" value="1"/>
</dbReference>
<feature type="domain" description="RNA polymerase N-terminal" evidence="9">
    <location>
        <begin position="60"/>
        <end position="504"/>
    </location>
</feature>
<dbReference type="PANTHER" id="PTHR19376">
    <property type="entry name" value="DNA-DIRECTED RNA POLYMERASE"/>
    <property type="match status" value="1"/>
</dbReference>
<dbReference type="InterPro" id="IPR006592">
    <property type="entry name" value="RNA_pol_N"/>
</dbReference>
<evidence type="ECO:0000313" key="10">
    <source>
        <dbReference type="EMBL" id="AIF15957.1"/>
    </source>
</evidence>
<gene>
    <name evidence="10" type="primary">rpoA1</name>
</gene>
<dbReference type="InterPro" id="IPR007080">
    <property type="entry name" value="RNA_pol_Rpb1_1"/>
</dbReference>
<evidence type="ECO:0000256" key="1">
    <source>
        <dbReference type="ARBA" id="ARBA00006460"/>
    </source>
</evidence>
<dbReference type="AlphaFoldDB" id="A0A075HNG9"/>
<dbReference type="Gene3D" id="3.30.1490.180">
    <property type="entry name" value="RNA polymerase ii"/>
    <property type="match status" value="2"/>
</dbReference>
<evidence type="ECO:0000259" key="9">
    <source>
        <dbReference type="SMART" id="SM00663"/>
    </source>
</evidence>
<dbReference type="InterPro" id="IPR007066">
    <property type="entry name" value="RNA_pol_Rpb1_3"/>
</dbReference>
<dbReference type="EMBL" id="KF901041">
    <property type="protein sequence ID" value="AIF15957.1"/>
    <property type="molecule type" value="Genomic_DNA"/>
</dbReference>
<dbReference type="InterPro" id="IPR007083">
    <property type="entry name" value="RNA_pol_Rpb1_4"/>
</dbReference>
<evidence type="ECO:0000256" key="6">
    <source>
        <dbReference type="ARBA" id="ARBA00048552"/>
    </source>
</evidence>
<dbReference type="GO" id="GO:0003899">
    <property type="term" value="F:DNA-directed RNA polymerase activity"/>
    <property type="evidence" value="ECO:0007669"/>
    <property type="project" value="UniProtKB-EC"/>
</dbReference>
<comment type="function">
    <text evidence="7">DNA-dependent RNA polymerase (RNAP) catalyzes the transcription of DNA into RNA using the four ribonucleoside triphosphates as substrates. Forms the clamp head domain.</text>
</comment>
<dbReference type="PANTHER" id="PTHR19376:SF32">
    <property type="entry name" value="DNA-DIRECTED RNA POLYMERASE III SUBUNIT RPC1"/>
    <property type="match status" value="1"/>
</dbReference>
<dbReference type="GO" id="GO:0006351">
    <property type="term" value="P:DNA-templated transcription"/>
    <property type="evidence" value="ECO:0007669"/>
    <property type="project" value="InterPro"/>
</dbReference>